<dbReference type="KEGG" id="goe:100904310"/>
<keyword evidence="2" id="KW-1185">Reference proteome</keyword>
<proteinExistence type="predicted"/>
<evidence type="ECO:0000313" key="2">
    <source>
        <dbReference type="Proteomes" id="UP000694867"/>
    </source>
</evidence>
<organism evidence="2 3">
    <name type="scientific">Galendromus occidentalis</name>
    <name type="common">western predatory mite</name>
    <dbReference type="NCBI Taxonomy" id="34638"/>
    <lineage>
        <taxon>Eukaryota</taxon>
        <taxon>Metazoa</taxon>
        <taxon>Ecdysozoa</taxon>
        <taxon>Arthropoda</taxon>
        <taxon>Chelicerata</taxon>
        <taxon>Arachnida</taxon>
        <taxon>Acari</taxon>
        <taxon>Parasitiformes</taxon>
        <taxon>Mesostigmata</taxon>
        <taxon>Gamasina</taxon>
        <taxon>Phytoseioidea</taxon>
        <taxon>Phytoseiidae</taxon>
        <taxon>Typhlodrominae</taxon>
        <taxon>Galendromus</taxon>
    </lineage>
</organism>
<feature type="region of interest" description="Disordered" evidence="1">
    <location>
        <begin position="1"/>
        <end position="23"/>
    </location>
</feature>
<dbReference type="AlphaFoldDB" id="A0AAJ7L2P6"/>
<sequence>MEAPAEQRLAKVSENERRKMEGTSTESHYLRLLKILAPQFQIVQRTLTVRMCRFDETTEKRILEVSEYLYKYFDGDLAETYQAAYKDRAFGKPWEPEQVSAAALEALISHCGTIQTGSEPARDGSTSRAENTSSEVSREQPQVVERRHLAEIPQYDESTEKISADLAELLFEIFPYESNVAEHYQSTHKDRAFGKPWEPVTLSAEALETLISHLGTAQSERLPNDVHEQAPVGEQEHPAQIHRFDESTERRIAEVSRNLFQTFDHFNLAKAYHAWYREGTLRQSWQPRQLTAKELNAVASYAGQVTHGPDDAVLHGMAKSGEGAPSLRSLEETYVSLLGQAPIAFELDQEGILSRLQRDASEREISTGRSGSL</sequence>
<dbReference type="RefSeq" id="XP_018493865.1">
    <property type="nucleotide sequence ID" value="XM_018638349.1"/>
</dbReference>
<accession>A0AAJ7L2P6</accession>
<reference evidence="3" key="1">
    <citation type="submission" date="2025-08" db="UniProtKB">
        <authorList>
            <consortium name="RefSeq"/>
        </authorList>
    </citation>
    <scope>IDENTIFICATION</scope>
</reference>
<feature type="region of interest" description="Disordered" evidence="1">
    <location>
        <begin position="115"/>
        <end position="142"/>
    </location>
</feature>
<evidence type="ECO:0000313" key="3">
    <source>
        <dbReference type="RefSeq" id="XP_018493865.1"/>
    </source>
</evidence>
<name>A0AAJ7L2P6_9ACAR</name>
<evidence type="ECO:0000256" key="1">
    <source>
        <dbReference type="SAM" id="MobiDB-lite"/>
    </source>
</evidence>
<feature type="compositionally biased region" description="Basic and acidic residues" evidence="1">
    <location>
        <begin position="8"/>
        <end position="21"/>
    </location>
</feature>
<feature type="compositionally biased region" description="Polar residues" evidence="1">
    <location>
        <begin position="115"/>
        <end position="135"/>
    </location>
</feature>
<dbReference type="GeneID" id="100904310"/>
<gene>
    <name evidence="3" type="primary">LOC100904310</name>
</gene>
<protein>
    <submittedName>
        <fullName evidence="3">Uncharacterized protein LOC100904310</fullName>
    </submittedName>
</protein>
<dbReference type="Proteomes" id="UP000694867">
    <property type="component" value="Unplaced"/>
</dbReference>